<evidence type="ECO:0000313" key="2">
    <source>
        <dbReference type="Proteomes" id="UP000256964"/>
    </source>
</evidence>
<dbReference type="Proteomes" id="UP000256964">
    <property type="component" value="Unassembled WGS sequence"/>
</dbReference>
<keyword evidence="2" id="KW-1185">Reference proteome</keyword>
<accession>A0A371CPR2</accession>
<organism evidence="1 2">
    <name type="scientific">Lentinus brumalis</name>
    <dbReference type="NCBI Taxonomy" id="2498619"/>
    <lineage>
        <taxon>Eukaryota</taxon>
        <taxon>Fungi</taxon>
        <taxon>Dikarya</taxon>
        <taxon>Basidiomycota</taxon>
        <taxon>Agaricomycotina</taxon>
        <taxon>Agaricomycetes</taxon>
        <taxon>Polyporales</taxon>
        <taxon>Polyporaceae</taxon>
        <taxon>Lentinus</taxon>
    </lineage>
</organism>
<proteinExistence type="predicted"/>
<dbReference type="OrthoDB" id="2749837at2759"/>
<dbReference type="STRING" id="139420.A0A371CPR2"/>
<evidence type="ECO:0000313" key="1">
    <source>
        <dbReference type="EMBL" id="RDX42276.1"/>
    </source>
</evidence>
<name>A0A371CPR2_9APHY</name>
<protein>
    <submittedName>
        <fullName evidence="1">Uncharacterized protein</fullName>
    </submittedName>
</protein>
<dbReference type="AlphaFoldDB" id="A0A371CPR2"/>
<sequence length="196" mass="22466">MFTLEICLDAPSHLPNYKLTNAVVRDYHNGKKIIKNIKVKEMTKTFLDGEELHSVHETPVVCADICCTGQSYEDALKLLAELDLVNSCFAPLGCLPSTRCTYGLLCKVYDCHCAQYKSQVAIAALNKYNLWEGRKIMINRWSPPHCNQHNPHYSWFWQINTVVLEWEGQHHFMVYLTHEALWKHLDVPEGSSTVAS</sequence>
<dbReference type="EMBL" id="KZ857488">
    <property type="protein sequence ID" value="RDX42276.1"/>
    <property type="molecule type" value="Genomic_DNA"/>
</dbReference>
<gene>
    <name evidence="1" type="ORF">OH76DRAFT_1422602</name>
</gene>
<reference evidence="1 2" key="1">
    <citation type="journal article" date="2018" name="Biotechnol. Biofuels">
        <title>Integrative visual omics of the white-rot fungus Polyporus brumalis exposes the biotechnological potential of its oxidative enzymes for delignifying raw plant biomass.</title>
        <authorList>
            <person name="Miyauchi S."/>
            <person name="Rancon A."/>
            <person name="Drula E."/>
            <person name="Hage H."/>
            <person name="Chaduli D."/>
            <person name="Favel A."/>
            <person name="Grisel S."/>
            <person name="Henrissat B."/>
            <person name="Herpoel-Gimbert I."/>
            <person name="Ruiz-Duenas F.J."/>
            <person name="Chevret D."/>
            <person name="Hainaut M."/>
            <person name="Lin J."/>
            <person name="Wang M."/>
            <person name="Pangilinan J."/>
            <person name="Lipzen A."/>
            <person name="Lesage-Meessen L."/>
            <person name="Navarro D."/>
            <person name="Riley R."/>
            <person name="Grigoriev I.V."/>
            <person name="Zhou S."/>
            <person name="Raouche S."/>
            <person name="Rosso M.N."/>
        </authorList>
    </citation>
    <scope>NUCLEOTIDE SEQUENCE [LARGE SCALE GENOMIC DNA]</scope>
    <source>
        <strain evidence="1 2">BRFM 1820</strain>
    </source>
</reference>